<organism evidence="1 2">
    <name type="scientific">Piloderma croceum (strain F 1598)</name>
    <dbReference type="NCBI Taxonomy" id="765440"/>
    <lineage>
        <taxon>Eukaryota</taxon>
        <taxon>Fungi</taxon>
        <taxon>Dikarya</taxon>
        <taxon>Basidiomycota</taxon>
        <taxon>Agaricomycotina</taxon>
        <taxon>Agaricomycetes</taxon>
        <taxon>Agaricomycetidae</taxon>
        <taxon>Atheliales</taxon>
        <taxon>Atheliaceae</taxon>
        <taxon>Piloderma</taxon>
    </lineage>
</organism>
<accession>A0A0C3FCG8</accession>
<reference evidence="1 2" key="1">
    <citation type="submission" date="2014-04" db="EMBL/GenBank/DDBJ databases">
        <authorList>
            <consortium name="DOE Joint Genome Institute"/>
            <person name="Kuo A."/>
            <person name="Tarkka M."/>
            <person name="Buscot F."/>
            <person name="Kohler A."/>
            <person name="Nagy L.G."/>
            <person name="Floudas D."/>
            <person name="Copeland A."/>
            <person name="Barry K.W."/>
            <person name="Cichocki N."/>
            <person name="Veneault-Fourrey C."/>
            <person name="LaButti K."/>
            <person name="Lindquist E.A."/>
            <person name="Lipzen A."/>
            <person name="Lundell T."/>
            <person name="Morin E."/>
            <person name="Murat C."/>
            <person name="Sun H."/>
            <person name="Tunlid A."/>
            <person name="Henrissat B."/>
            <person name="Grigoriev I.V."/>
            <person name="Hibbett D.S."/>
            <person name="Martin F."/>
            <person name="Nordberg H.P."/>
            <person name="Cantor M.N."/>
            <person name="Hua S.X."/>
        </authorList>
    </citation>
    <scope>NUCLEOTIDE SEQUENCE [LARGE SCALE GENOMIC DNA]</scope>
    <source>
        <strain evidence="1 2">F 1598</strain>
    </source>
</reference>
<dbReference type="EMBL" id="KN833024">
    <property type="protein sequence ID" value="KIM77559.1"/>
    <property type="molecule type" value="Genomic_DNA"/>
</dbReference>
<proteinExistence type="predicted"/>
<dbReference type="AlphaFoldDB" id="A0A0C3FCG8"/>
<evidence type="ECO:0000313" key="2">
    <source>
        <dbReference type="Proteomes" id="UP000054166"/>
    </source>
</evidence>
<protein>
    <submittedName>
        <fullName evidence="1">Uncharacterized protein</fullName>
    </submittedName>
</protein>
<reference evidence="2" key="2">
    <citation type="submission" date="2015-01" db="EMBL/GenBank/DDBJ databases">
        <title>Evolutionary Origins and Diversification of the Mycorrhizal Mutualists.</title>
        <authorList>
            <consortium name="DOE Joint Genome Institute"/>
            <consortium name="Mycorrhizal Genomics Consortium"/>
            <person name="Kohler A."/>
            <person name="Kuo A."/>
            <person name="Nagy L.G."/>
            <person name="Floudas D."/>
            <person name="Copeland A."/>
            <person name="Barry K.W."/>
            <person name="Cichocki N."/>
            <person name="Veneault-Fourrey C."/>
            <person name="LaButti K."/>
            <person name="Lindquist E.A."/>
            <person name="Lipzen A."/>
            <person name="Lundell T."/>
            <person name="Morin E."/>
            <person name="Murat C."/>
            <person name="Riley R."/>
            <person name="Ohm R."/>
            <person name="Sun H."/>
            <person name="Tunlid A."/>
            <person name="Henrissat B."/>
            <person name="Grigoriev I.V."/>
            <person name="Hibbett D.S."/>
            <person name="Martin F."/>
        </authorList>
    </citation>
    <scope>NUCLEOTIDE SEQUENCE [LARGE SCALE GENOMIC DNA]</scope>
    <source>
        <strain evidence="2">F 1598</strain>
    </source>
</reference>
<keyword evidence="2" id="KW-1185">Reference proteome</keyword>
<name>A0A0C3FCG8_PILCF</name>
<dbReference type="Proteomes" id="UP000054166">
    <property type="component" value="Unassembled WGS sequence"/>
</dbReference>
<dbReference type="InParanoid" id="A0A0C3FCG8"/>
<gene>
    <name evidence="1" type="ORF">PILCRDRAFT_825326</name>
</gene>
<sequence>MVESNTSNLNLHKVTPIQLEQYMIDALENHAKRVARWKLGSKAEVRSDILRGMWCSWQNVSYLTTGLTMKCTG</sequence>
<evidence type="ECO:0000313" key="1">
    <source>
        <dbReference type="EMBL" id="KIM77559.1"/>
    </source>
</evidence>
<dbReference type="HOGENOM" id="CLU_2705746_0_0_1"/>